<keyword evidence="6" id="KW-0285">Flavoprotein</keyword>
<dbReference type="EMBL" id="CP065647">
    <property type="protein sequence ID" value="QPR74369.1"/>
    <property type="molecule type" value="Genomic_DNA"/>
</dbReference>
<evidence type="ECO:0000256" key="2">
    <source>
        <dbReference type="ARBA" id="ARBA00003535"/>
    </source>
</evidence>
<evidence type="ECO:0000313" key="15">
    <source>
        <dbReference type="Proteomes" id="UP000435910"/>
    </source>
</evidence>
<evidence type="ECO:0000256" key="12">
    <source>
        <dbReference type="ARBA" id="ARBA00049401"/>
    </source>
</evidence>
<dbReference type="Proteomes" id="UP000595038">
    <property type="component" value="Chromosome"/>
</dbReference>
<accession>A0A1Y0YPB6</accession>
<evidence type="ECO:0000256" key="7">
    <source>
        <dbReference type="ARBA" id="ARBA00022643"/>
    </source>
</evidence>
<evidence type="ECO:0000256" key="9">
    <source>
        <dbReference type="ARBA" id="ARBA00023002"/>
    </source>
</evidence>
<evidence type="ECO:0000256" key="10">
    <source>
        <dbReference type="ARBA" id="ARBA00023033"/>
    </source>
</evidence>
<evidence type="ECO:0000256" key="8">
    <source>
        <dbReference type="ARBA" id="ARBA00022741"/>
    </source>
</evidence>
<dbReference type="SMR" id="A0A1Y0YPB6"/>
<dbReference type="RefSeq" id="WP_003184753.1">
    <property type="nucleotide sequence ID" value="NZ_BEXU01000021.1"/>
</dbReference>
<evidence type="ECO:0000256" key="6">
    <source>
        <dbReference type="ARBA" id="ARBA00022630"/>
    </source>
</evidence>
<evidence type="ECO:0000313" key="14">
    <source>
        <dbReference type="EMBL" id="TWL31544.1"/>
    </source>
</evidence>
<evidence type="ECO:0000256" key="1">
    <source>
        <dbReference type="ARBA" id="ARBA00001917"/>
    </source>
</evidence>
<gene>
    <name evidence="14" type="ORF">CHCC16736_0712</name>
    <name evidence="13" type="ORF">I6G80_08915</name>
</gene>
<name>A0A1Y0YPB6_BACLI</name>
<comment type="function">
    <text evidence="2">Nitronate monooxygenase that uses molecular oxygen to catalyze the oxidative denitrification of alkyl nitronates. Acts on propionate 3-nitronate (P3N), the presumed physiological substrate. Probably functions in the detoxification of P3N, a metabolic poison produced by plants and fungi as a defense mechanism.</text>
</comment>
<dbReference type="EMBL" id="NILC01000010">
    <property type="protein sequence ID" value="TWL31544.1"/>
    <property type="molecule type" value="Genomic_DNA"/>
</dbReference>
<keyword evidence="8" id="KW-0547">Nucleotide-binding</keyword>
<keyword evidence="9" id="KW-0560">Oxidoreductase</keyword>
<dbReference type="PANTHER" id="PTHR42747:SF3">
    <property type="entry name" value="NITRONATE MONOOXYGENASE-RELATED"/>
    <property type="match status" value="1"/>
</dbReference>
<dbReference type="InterPro" id="IPR013785">
    <property type="entry name" value="Aldolase_TIM"/>
</dbReference>
<dbReference type="Pfam" id="PF03060">
    <property type="entry name" value="NMO"/>
    <property type="match status" value="1"/>
</dbReference>
<keyword evidence="7" id="KW-0288">FMN</keyword>
<reference evidence="13 16" key="2">
    <citation type="submission" date="2020-12" db="EMBL/GenBank/DDBJ databases">
        <title>FDA dAtabase for Regulatory Grade micrObial Sequences (FDA-ARGOS): Supporting development and validation of Infectious Disease Dx tests.</title>
        <authorList>
            <person name="Nelson B."/>
            <person name="Plummer A."/>
            <person name="Tallon L."/>
            <person name="Sadzewicz L."/>
            <person name="Zhao X."/>
            <person name="Boylan J."/>
            <person name="Ott S."/>
            <person name="Bowen H."/>
            <person name="Vavikolanu K."/>
            <person name="Mehta A."/>
            <person name="Aluvathingal J."/>
            <person name="Nadendla S."/>
            <person name="Myers T."/>
            <person name="Yan Y."/>
            <person name="Sichtig H."/>
        </authorList>
    </citation>
    <scope>NUCLEOTIDE SEQUENCE [LARGE SCALE GENOMIC DNA]</scope>
    <source>
        <strain evidence="13 16">FDAARGOS_923</strain>
    </source>
</reference>
<keyword evidence="5" id="KW-0216">Detoxification</keyword>
<dbReference type="CDD" id="cd04730">
    <property type="entry name" value="NPD_like"/>
    <property type="match status" value="1"/>
</dbReference>
<dbReference type="SUPFAM" id="SSF51412">
    <property type="entry name" value="Inosine monophosphate dehydrogenase (IMPDH)"/>
    <property type="match status" value="1"/>
</dbReference>
<dbReference type="GO" id="GO:0000166">
    <property type="term" value="F:nucleotide binding"/>
    <property type="evidence" value="ECO:0007669"/>
    <property type="project" value="UniProtKB-KW"/>
</dbReference>
<dbReference type="InterPro" id="IPR004136">
    <property type="entry name" value="NMO"/>
</dbReference>
<dbReference type="PANTHER" id="PTHR42747">
    <property type="entry name" value="NITRONATE MONOOXYGENASE-RELATED"/>
    <property type="match status" value="1"/>
</dbReference>
<dbReference type="GO" id="GO:0009636">
    <property type="term" value="P:response to toxic substance"/>
    <property type="evidence" value="ECO:0007669"/>
    <property type="project" value="UniProtKB-KW"/>
</dbReference>
<protein>
    <recommendedName>
        <fullName evidence="4">Probable nitronate monooxygenase</fullName>
    </recommendedName>
    <alternativeName>
        <fullName evidence="11">Propionate 3-nitronate monooxygenase</fullName>
    </alternativeName>
</protein>
<evidence type="ECO:0000256" key="11">
    <source>
        <dbReference type="ARBA" id="ARBA00031155"/>
    </source>
</evidence>
<organism evidence="14 15">
    <name type="scientific">Bacillus licheniformis</name>
    <dbReference type="NCBI Taxonomy" id="1402"/>
    <lineage>
        <taxon>Bacteria</taxon>
        <taxon>Bacillati</taxon>
        <taxon>Bacillota</taxon>
        <taxon>Bacilli</taxon>
        <taxon>Bacillales</taxon>
        <taxon>Bacillaceae</taxon>
        <taxon>Bacillus</taxon>
    </lineage>
</organism>
<dbReference type="AlphaFoldDB" id="A0A1Y0YPB6"/>
<evidence type="ECO:0000256" key="5">
    <source>
        <dbReference type="ARBA" id="ARBA00022575"/>
    </source>
</evidence>
<reference evidence="14 15" key="1">
    <citation type="submission" date="2019-06" db="EMBL/GenBank/DDBJ databases">
        <title>Genome sequence analysis of &gt;100 Bacillus licheniformis strains suggests intrinsic resistance to this species.</title>
        <authorList>
            <person name="Wels M."/>
            <person name="Siezen R.J."/>
            <person name="Johansen E."/>
            <person name="Stuer-Lauridsen B."/>
            <person name="Bjerre K."/>
            <person name="Nielsen B.K.K."/>
        </authorList>
    </citation>
    <scope>NUCLEOTIDE SEQUENCE [LARGE SCALE GENOMIC DNA]</scope>
    <source>
        <strain evidence="14 15">BAC-16736</strain>
    </source>
</reference>
<evidence type="ECO:0000313" key="16">
    <source>
        <dbReference type="Proteomes" id="UP000595038"/>
    </source>
</evidence>
<dbReference type="FunFam" id="3.20.20.70:FF:000154">
    <property type="entry name" value="Probable nitronate monooxygenase"/>
    <property type="match status" value="1"/>
</dbReference>
<dbReference type="Gene3D" id="3.20.20.70">
    <property type="entry name" value="Aldolase class I"/>
    <property type="match status" value="1"/>
</dbReference>
<comment type="catalytic activity">
    <reaction evidence="12">
        <text>3 propionate 3-nitronate + 3 O2 + H2O = 3 3-oxopropanoate + 2 nitrate + nitrite + H2O2 + 3 H(+)</text>
        <dbReference type="Rhea" id="RHEA:57332"/>
        <dbReference type="ChEBI" id="CHEBI:15377"/>
        <dbReference type="ChEBI" id="CHEBI:15378"/>
        <dbReference type="ChEBI" id="CHEBI:15379"/>
        <dbReference type="ChEBI" id="CHEBI:16240"/>
        <dbReference type="ChEBI" id="CHEBI:16301"/>
        <dbReference type="ChEBI" id="CHEBI:17632"/>
        <dbReference type="ChEBI" id="CHEBI:33190"/>
        <dbReference type="ChEBI" id="CHEBI:136067"/>
    </reaction>
</comment>
<evidence type="ECO:0000256" key="4">
    <source>
        <dbReference type="ARBA" id="ARBA00013457"/>
    </source>
</evidence>
<comment type="similarity">
    <text evidence="3">Belongs to the nitronate monooxygenase family. NMO class I subfamily.</text>
</comment>
<proteinExistence type="inferred from homology"/>
<dbReference type="Proteomes" id="UP000435910">
    <property type="component" value="Unassembled WGS sequence"/>
</dbReference>
<dbReference type="GO" id="GO:0018580">
    <property type="term" value="F:nitronate monooxygenase activity"/>
    <property type="evidence" value="ECO:0007669"/>
    <property type="project" value="InterPro"/>
</dbReference>
<keyword evidence="10 14" id="KW-0503">Monooxygenase</keyword>
<evidence type="ECO:0000313" key="13">
    <source>
        <dbReference type="EMBL" id="QPR74369.1"/>
    </source>
</evidence>
<sequence length="351" mass="37895">MNQFMERLSLSKPVIQAPMAGGPTTPRLAAAVSDCGGLGGLASGYLTPEVLRQQILETKKLTSAGFQVNLFIPEKRETVSREEYEGWQEKIPLAHSASPVTDERQDWGDFYEKIEIILKEGISAVSFTFGPPPADAVKELKDRNCCLIGTAVSVEEAVLLEELGMDVIVVQGSEAGGHRGAFLKTKGEPAVGSMSLIPQAADHVSVPVIAAGGIFDKRGVAAAFALGAQGVQIGTAFLTCEESGTHPAYKQKLFEAVETDTSLTRLFSGKPARGIVNQWMEDRRQEEAEALPYPLQNTLTQPMRKQAKLDGNTDNMSLWAGQSVRATVEQTTVKELMDQLVPADVLSDHLN</sequence>
<evidence type="ECO:0000256" key="3">
    <source>
        <dbReference type="ARBA" id="ARBA00009881"/>
    </source>
</evidence>
<comment type="cofactor">
    <cofactor evidence="1">
        <name>FMN</name>
        <dbReference type="ChEBI" id="CHEBI:58210"/>
    </cofactor>
</comment>